<dbReference type="VEuPathDB" id="FungiDB:RhiirFUN_019561"/>
<comment type="caution">
    <text evidence="2">The sequence shown here is derived from an EMBL/GenBank/DDBJ whole genome shotgun (WGS) entry which is preliminary data.</text>
</comment>
<dbReference type="VEuPathDB" id="FungiDB:RhiirA1_477821"/>
<reference evidence="2 3" key="1">
    <citation type="submission" date="2016-04" db="EMBL/GenBank/DDBJ databases">
        <title>Genome analyses suggest a sexual origin of heterokaryosis in a supposedly ancient asexual fungus.</title>
        <authorList>
            <person name="Ropars J."/>
            <person name="Sedzielewska K."/>
            <person name="Noel J."/>
            <person name="Charron P."/>
            <person name="Farinelli L."/>
            <person name="Marton T."/>
            <person name="Kruger M."/>
            <person name="Pelin A."/>
            <person name="Brachmann A."/>
            <person name="Corradi N."/>
        </authorList>
    </citation>
    <scope>NUCLEOTIDE SEQUENCE [LARGE SCALE GENOMIC DNA]</scope>
    <source>
        <strain evidence="2 3">C2</strain>
    </source>
</reference>
<name>A0A2N1MET4_9GLOM</name>
<dbReference type="EMBL" id="LLXL01002747">
    <property type="protein sequence ID" value="PKK60059.1"/>
    <property type="molecule type" value="Genomic_DNA"/>
</dbReference>
<feature type="region of interest" description="Disordered" evidence="1">
    <location>
        <begin position="986"/>
        <end position="1025"/>
    </location>
</feature>
<dbReference type="Proteomes" id="UP000233469">
    <property type="component" value="Unassembled WGS sequence"/>
</dbReference>
<dbReference type="VEuPathDB" id="FungiDB:FUN_011423"/>
<evidence type="ECO:0000313" key="2">
    <source>
        <dbReference type="EMBL" id="PKK60059.1"/>
    </source>
</evidence>
<proteinExistence type="predicted"/>
<dbReference type="PANTHER" id="PTHR42264">
    <property type="entry name" value="EPHRIN_REC_LIKE DOMAIN-CONTAINING PROTEIN"/>
    <property type="match status" value="1"/>
</dbReference>
<reference evidence="2 3" key="2">
    <citation type="submission" date="2017-10" db="EMBL/GenBank/DDBJ databases">
        <title>Extensive intraspecific genome diversity in a model arbuscular mycorrhizal fungus.</title>
        <authorList>
            <person name="Chen E.C.H."/>
            <person name="Morin E."/>
            <person name="Baudet D."/>
            <person name="Noel J."/>
            <person name="Ndikumana S."/>
            <person name="Charron P."/>
            <person name="St-Onge C."/>
            <person name="Giorgi J."/>
            <person name="Grigoriev I.V."/>
            <person name="Roux C."/>
            <person name="Martin F.M."/>
            <person name="Corradi N."/>
        </authorList>
    </citation>
    <scope>NUCLEOTIDE SEQUENCE [LARGE SCALE GENOMIC DNA]</scope>
    <source>
        <strain evidence="2 3">C2</strain>
    </source>
</reference>
<dbReference type="VEuPathDB" id="FungiDB:RhiirA1_454521"/>
<protein>
    <submittedName>
        <fullName evidence="2">Uncharacterized protein</fullName>
    </submittedName>
</protein>
<dbReference type="PANTHER" id="PTHR42264:SF6">
    <property type="entry name" value="TRANSMEMBRANE PROTEIN"/>
    <property type="match status" value="1"/>
</dbReference>
<organism evidence="2 3">
    <name type="scientific">Rhizophagus irregularis</name>
    <dbReference type="NCBI Taxonomy" id="588596"/>
    <lineage>
        <taxon>Eukaryota</taxon>
        <taxon>Fungi</taxon>
        <taxon>Fungi incertae sedis</taxon>
        <taxon>Mucoromycota</taxon>
        <taxon>Glomeromycotina</taxon>
        <taxon>Glomeromycetes</taxon>
        <taxon>Glomerales</taxon>
        <taxon>Glomeraceae</taxon>
        <taxon>Rhizophagus</taxon>
    </lineage>
</organism>
<evidence type="ECO:0000313" key="3">
    <source>
        <dbReference type="Proteomes" id="UP000233469"/>
    </source>
</evidence>
<accession>A0A2N1MET4</accession>
<sequence>MSSEEIANTWKNIFIDDDDVEFSYCLSNDQDEDMSTSDDDNLSSTTITTIIGSSTTESISNDDEILPFIWDKLAFNKAKELLEINNNEINDEISWEDISFDEITETESIITARTADDEINYQLEESSNQLTCCVLLDLIDGKIQCCSKLTQNQRPLVQLVGIWEIDKTTFINAKAENKLSTLEVCAYHFNYDQNTLHTANLKKKMPIDNSWIYHRRCLFCNKYKYFFSRGNNCKEHSICIVGKNVQVPCTGLKACSVFNVNTHNDNTIIKHNNNEYRSRYICSQCFNLQGGHFFERQGSGKKTFSCEERHENDITNSLELLGKYILNVAASEEKSKKESLLLHLSSVLSIFDISSKLNKSAKSEQDPLEQPDLNLFLPSLFLIKTTLCLGKVDINKIMNKNYNITSETSKIFGEALAEKKATFLISVILTIAFPGINIWLTHIMSSLCRKPNLLTSLYAILCTANVVSHTQSHERKLEKIRISETKPKERLLTGNNIWNVSVIDNIDFKEKTFMYGNIYDTTCNSSHATLRMVFQFSLPVSLDQINNNNDNDDNDDDNNLVSFGKSVFTDNLLKKYEKIFNNLLETCSNNWDIDNLYDKLAEEIPLGCSDIPPPNVVILEPGENPNCDDNVHRACEMYYNDLDISNSNRLDIACDEAIFRRLISYHEKKNNARILLGQWHTSKDMCSALIGTFSGYGIFNLAANLGVKYLDKLEKVAIGIAICKYLNNKNKTTDNIENENNNVLKVWYCYFCWAGYWFGHKQGIRRGNYNMQFKNLLAFSPLFPVAGKNNYAKSVTHFLSYVNDDKTLQKLLQYVCSVNLTRPGHYFGFDEALERFGVMFIKRNIGGNKMHPENLKKQISSVQAERDRLSMLLSEYVGDTVLIKEEQTIKSRKESLWKLANDLENAFNLPNPTTHELFKDAKEMNSKGFQELFSCYEKGINRLNSILRQDVYKVEPRIVKGRRARNIISYKSQNLKLIGKKKEKEKKTVITVDNDDNNDDDNNDNNNDDNNGSNNNDDNRPVKRIYRRTTEDEKKLLEPILLFEEFPGNNEDVINDISQKLGSSWDLSRIKKYWANNNLFKFKKNK</sequence>
<evidence type="ECO:0000256" key="1">
    <source>
        <dbReference type="SAM" id="MobiDB-lite"/>
    </source>
</evidence>
<feature type="compositionally biased region" description="Acidic residues" evidence="1">
    <location>
        <begin position="993"/>
        <end position="1007"/>
    </location>
</feature>
<dbReference type="AlphaFoldDB" id="A0A2N1MET4"/>
<gene>
    <name evidence="2" type="ORF">RhiirC2_793901</name>
</gene>